<dbReference type="RefSeq" id="WP_013864336.1">
    <property type="nucleotide sequence ID" value="NC_015635.1"/>
</dbReference>
<dbReference type="GO" id="GO:0003824">
    <property type="term" value="F:catalytic activity"/>
    <property type="evidence" value="ECO:0007669"/>
    <property type="project" value="InterPro"/>
</dbReference>
<name>F5XN30_MICPN</name>
<dbReference type="AlphaFoldDB" id="F5XN30"/>
<feature type="domain" description="Endonuclease/exonuclease/phosphatase" evidence="3">
    <location>
        <begin position="134"/>
        <end position="336"/>
    </location>
</feature>
<feature type="transmembrane region" description="Helical" evidence="2">
    <location>
        <begin position="29"/>
        <end position="47"/>
    </location>
</feature>
<protein>
    <recommendedName>
        <fullName evidence="3">Endonuclease/exonuclease/phosphatase domain-containing protein</fullName>
    </recommendedName>
</protein>
<dbReference type="Gene3D" id="3.60.10.10">
    <property type="entry name" value="Endonuclease/exonuclease/phosphatase"/>
    <property type="match status" value="1"/>
</dbReference>
<feature type="region of interest" description="Disordered" evidence="1">
    <location>
        <begin position="1"/>
        <end position="21"/>
    </location>
</feature>
<dbReference type="EMBL" id="AP012204">
    <property type="protein sequence ID" value="BAK36480.1"/>
    <property type="molecule type" value="Genomic_DNA"/>
</dbReference>
<keyword evidence="2" id="KW-0472">Membrane</keyword>
<dbReference type="InterPro" id="IPR005135">
    <property type="entry name" value="Endo/exonuclease/phosphatase"/>
</dbReference>
<keyword evidence="2" id="KW-1133">Transmembrane helix</keyword>
<feature type="transmembrane region" description="Helical" evidence="2">
    <location>
        <begin position="59"/>
        <end position="83"/>
    </location>
</feature>
<evidence type="ECO:0000313" key="5">
    <source>
        <dbReference type="Proteomes" id="UP000007947"/>
    </source>
</evidence>
<evidence type="ECO:0000256" key="2">
    <source>
        <dbReference type="SAM" id="Phobius"/>
    </source>
</evidence>
<organism evidence="4 5">
    <name type="scientific">Microlunatus phosphovorus (strain ATCC 700054 / DSM 10555 / JCM 9379 / NBRC 101784 / NCIMB 13414 / VKM Ac-1990 / NM-1)</name>
    <dbReference type="NCBI Taxonomy" id="1032480"/>
    <lineage>
        <taxon>Bacteria</taxon>
        <taxon>Bacillati</taxon>
        <taxon>Actinomycetota</taxon>
        <taxon>Actinomycetes</taxon>
        <taxon>Propionibacteriales</taxon>
        <taxon>Propionibacteriaceae</taxon>
        <taxon>Microlunatus</taxon>
    </lineage>
</organism>
<gene>
    <name evidence="4" type="ordered locus">MLP_34660</name>
</gene>
<dbReference type="Pfam" id="PF03372">
    <property type="entry name" value="Exo_endo_phos"/>
    <property type="match status" value="1"/>
</dbReference>
<accession>F5XN30</accession>
<reference evidence="4 5" key="1">
    <citation type="submission" date="2011-05" db="EMBL/GenBank/DDBJ databases">
        <title>Whole genome sequence of Microlunatus phosphovorus NM-1.</title>
        <authorList>
            <person name="Hosoyama A."/>
            <person name="Sasaki K."/>
            <person name="Harada T."/>
            <person name="Igarashi R."/>
            <person name="Kawakoshi A."/>
            <person name="Sasagawa M."/>
            <person name="Fukada J."/>
            <person name="Nakamura S."/>
            <person name="Katano Y."/>
            <person name="Hanada S."/>
            <person name="Kamagata Y."/>
            <person name="Nakamura N."/>
            <person name="Yamazaki S."/>
            <person name="Fujita N."/>
        </authorList>
    </citation>
    <scope>NUCLEOTIDE SEQUENCE [LARGE SCALE GENOMIC DNA]</scope>
    <source>
        <strain evidence="5">ATCC 700054 / DSM 10555 / JCM 9379 / NBRC 101784 / NCIMB 13414 / VKM Ac-1990 / NM-1</strain>
    </source>
</reference>
<evidence type="ECO:0000256" key="1">
    <source>
        <dbReference type="SAM" id="MobiDB-lite"/>
    </source>
</evidence>
<proteinExistence type="predicted"/>
<dbReference type="STRING" id="1032480.MLP_34660"/>
<feature type="transmembrane region" description="Helical" evidence="2">
    <location>
        <begin position="90"/>
        <end position="113"/>
    </location>
</feature>
<evidence type="ECO:0000259" key="3">
    <source>
        <dbReference type="Pfam" id="PF03372"/>
    </source>
</evidence>
<keyword evidence="2" id="KW-0812">Transmembrane</keyword>
<dbReference type="OrthoDB" id="2340043at2"/>
<dbReference type="KEGG" id="mph:MLP_34660"/>
<sequence length="347" mass="36759">MSHQSQTARTGRPGGTWDAPPRVRAGQGLLVVLGLLSLIPAAVATGLRTFPPTDALPALLASFVPYGLVFWLPAALFLTIAAVRARRSRAFARVSLLLLALVTIVGLLASAAWEVPAFIPNGGATSTESVTVVSLNVRHGGADPEATAAGTVSADVVMFVEATPDWVQSLPESFGHEFPHAVGAPLQYDNGSVIFSRYPITSSEALPASSFQQWSAIVDTPQLGPLRMVSVHPCNPYCGPGLWTAEHTELRNWLERQDDLATVVAGDFNAVDDHGPMRTLYAEGWRSAADLAGAGFIRTYPANRRIPPLIGIDHVLLNSKLTATSFETFNVPGTDHLGVRAVIAGSG</sequence>
<keyword evidence="5" id="KW-1185">Reference proteome</keyword>
<dbReference type="eggNOG" id="COG3021">
    <property type="taxonomic scope" value="Bacteria"/>
</dbReference>
<dbReference type="SUPFAM" id="SSF56219">
    <property type="entry name" value="DNase I-like"/>
    <property type="match status" value="1"/>
</dbReference>
<dbReference type="Proteomes" id="UP000007947">
    <property type="component" value="Chromosome"/>
</dbReference>
<dbReference type="HOGENOM" id="CLU_052333_1_0_11"/>
<dbReference type="InterPro" id="IPR036691">
    <property type="entry name" value="Endo/exonu/phosph_ase_sf"/>
</dbReference>
<evidence type="ECO:0000313" key="4">
    <source>
        <dbReference type="EMBL" id="BAK36480.1"/>
    </source>
</evidence>